<comment type="caution">
    <text evidence="1">Lacks conserved residue(s) required for the propagation of feature annotation.</text>
</comment>
<feature type="domain" description="HIT" evidence="2">
    <location>
        <begin position="39"/>
        <end position="108"/>
    </location>
</feature>
<dbReference type="Proteomes" id="UP001259982">
    <property type="component" value="Unassembled WGS sequence"/>
</dbReference>
<evidence type="ECO:0000313" key="3">
    <source>
        <dbReference type="EMBL" id="MDT0619220.1"/>
    </source>
</evidence>
<reference evidence="3 4" key="1">
    <citation type="submission" date="2023-09" db="EMBL/GenBank/DDBJ databases">
        <authorList>
            <person name="Rey-Velasco X."/>
        </authorList>
    </citation>
    <scope>NUCLEOTIDE SEQUENCE [LARGE SCALE GENOMIC DNA]</scope>
    <source>
        <strain evidence="3 4">P385</strain>
    </source>
</reference>
<protein>
    <submittedName>
        <fullName evidence="3">HIT family protein</fullName>
        <ecNumber evidence="3">2.1.1.-</ecNumber>
    </submittedName>
</protein>
<proteinExistence type="predicted"/>
<evidence type="ECO:0000313" key="4">
    <source>
        <dbReference type="Proteomes" id="UP001259982"/>
    </source>
</evidence>
<dbReference type="PROSITE" id="PS51084">
    <property type="entry name" value="HIT_2"/>
    <property type="match status" value="1"/>
</dbReference>
<evidence type="ECO:0000256" key="1">
    <source>
        <dbReference type="PROSITE-ProRule" id="PRU00464"/>
    </source>
</evidence>
<keyword evidence="3" id="KW-0489">Methyltransferase</keyword>
<dbReference type="Pfam" id="PF01230">
    <property type="entry name" value="HIT"/>
    <property type="match status" value="1"/>
</dbReference>
<organism evidence="3 4">
    <name type="scientific">Spectribacter acetivorans</name>
    <dbReference type="NCBI Taxonomy" id="3075603"/>
    <lineage>
        <taxon>Bacteria</taxon>
        <taxon>Pseudomonadati</taxon>
        <taxon>Pseudomonadota</taxon>
        <taxon>Gammaproteobacteria</taxon>
        <taxon>Salinisphaerales</taxon>
        <taxon>Salinisphaeraceae</taxon>
        <taxon>Spectribacter</taxon>
    </lineage>
</organism>
<comment type="caution">
    <text evidence="3">The sequence shown here is derived from an EMBL/GenBank/DDBJ whole genome shotgun (WGS) entry which is preliminary data.</text>
</comment>
<keyword evidence="3" id="KW-0808">Transferase</keyword>
<evidence type="ECO:0000259" key="2">
    <source>
        <dbReference type="PROSITE" id="PS51084"/>
    </source>
</evidence>
<gene>
    <name evidence="3" type="ORF">RM531_12110</name>
</gene>
<dbReference type="InterPro" id="IPR036265">
    <property type="entry name" value="HIT-like_sf"/>
</dbReference>
<dbReference type="EMBL" id="JAVRHY010000012">
    <property type="protein sequence ID" value="MDT0619220.1"/>
    <property type="molecule type" value="Genomic_DNA"/>
</dbReference>
<keyword evidence="4" id="KW-1185">Reference proteome</keyword>
<dbReference type="RefSeq" id="WP_311659586.1">
    <property type="nucleotide sequence ID" value="NZ_JAVRHY010000012.1"/>
</dbReference>
<dbReference type="EC" id="2.1.1.-" evidence="3"/>
<dbReference type="Gene3D" id="3.30.428.10">
    <property type="entry name" value="HIT-like"/>
    <property type="match status" value="1"/>
</dbReference>
<dbReference type="GO" id="GO:0032259">
    <property type="term" value="P:methylation"/>
    <property type="evidence" value="ECO:0007669"/>
    <property type="project" value="UniProtKB-KW"/>
</dbReference>
<sequence>MADTDDFALHPRLAADTSPVVDLALSRVLLMDDARYPWLILVPMRPGLREIYDLVADDQATLWQEVTRVGEILMRATGGDKLNVAALGNQVPQLHMHVIARRTDDAVWPGPVWGVGQAETRDMRVRDALVKSLREALSS</sequence>
<dbReference type="GO" id="GO:0008168">
    <property type="term" value="F:methyltransferase activity"/>
    <property type="evidence" value="ECO:0007669"/>
    <property type="project" value="UniProtKB-KW"/>
</dbReference>
<dbReference type="PIRSF" id="PIRSF000714">
    <property type="entry name" value="HIT"/>
    <property type="match status" value="1"/>
</dbReference>
<accession>A0ABU3BB11</accession>
<name>A0ABU3BB11_9GAMM</name>
<dbReference type="InterPro" id="IPR026026">
    <property type="entry name" value="HIT_Hint"/>
</dbReference>
<dbReference type="SUPFAM" id="SSF54197">
    <property type="entry name" value="HIT-like"/>
    <property type="match status" value="1"/>
</dbReference>
<dbReference type="InterPro" id="IPR011146">
    <property type="entry name" value="HIT-like"/>
</dbReference>